<dbReference type="RefSeq" id="WP_102824243.1">
    <property type="nucleotide sequence ID" value="NZ_CP139348.1"/>
</dbReference>
<sequence>MRESHLLTFSTHDAVELSYRHWPALSPVETKRRAVVMLHRGHEHSGRLTHLVDELELPDCDFFAWDARGHGLSPGARGDSPSFATSVRDVQTFIDHIGSTHRIEEENLAIVAQSVGAVVVATWAHDYAPKVRALVLASPAFKVKLYVPFARTALKLIRALRGNFFVNSYVKARFLTHDPVRIQSYQQDPLIARAISVNMLLGLHEAARRVVADAQAIHIPTQLLISGADFVVERKPQVTFFERLGSIRKEKHVLPGFFHDTLGERDRSRVISQARRFIRHNFDTPMASPSLLDADRIGPMCAEAEALAAPVPPNSIQGHYWRAMRTGMSLGAQLSHGLKLGFETGFDSGSTLDYVYRNKPTGLTVLGRKIDQLYLSSIGWRAIRRRKRHVEELLRGAISRLRSADQPVRIVDIAAGHGRYILEAIQDLEERPASIVLRDYSDINVRDGSALIQAKGFGEVARFIKADAFDQADLATLSPRPTLVVVSGLYELFGDNQLVGRSLAGAAEALEPGGYIVYTGQPWHPQLKLIARALTSHRDGQPWVMRRRTQAEMDQLVAAAGLVKITQRIDDWGIFTVSLAQKPY</sequence>
<protein>
    <recommendedName>
        <fullName evidence="5">Alpha/beta fold hydrolase</fullName>
    </recommendedName>
</protein>
<evidence type="ECO:0000259" key="2">
    <source>
        <dbReference type="Pfam" id="PF12147"/>
    </source>
</evidence>
<reference evidence="3 4" key="1">
    <citation type="submission" date="2018-01" db="EMBL/GenBank/DDBJ databases">
        <title>Denitrification phenotypes of diverse strains of Pseudomonas stutzeri.</title>
        <authorList>
            <person name="Milligan D.A."/>
            <person name="Bergaust L."/>
            <person name="Bakken L.R."/>
            <person name="Frostegard A."/>
        </authorList>
    </citation>
    <scope>NUCLEOTIDE SEQUENCE [LARGE SCALE GENOMIC DNA]</scope>
    <source>
        <strain evidence="3 4">KC</strain>
    </source>
</reference>
<name>A0A2N8S4B3_STUST</name>
<accession>A0A2N8S4B3</accession>
<dbReference type="Pfam" id="PF12146">
    <property type="entry name" value="Hydrolase_4"/>
    <property type="match status" value="1"/>
</dbReference>
<dbReference type="EMBL" id="POUN01000002">
    <property type="protein sequence ID" value="PNF81474.1"/>
    <property type="molecule type" value="Genomic_DNA"/>
</dbReference>
<dbReference type="PANTHER" id="PTHR11614">
    <property type="entry name" value="PHOSPHOLIPASE-RELATED"/>
    <property type="match status" value="1"/>
</dbReference>
<evidence type="ECO:0000259" key="1">
    <source>
        <dbReference type="Pfam" id="PF12146"/>
    </source>
</evidence>
<dbReference type="Gene3D" id="3.40.50.150">
    <property type="entry name" value="Vaccinia Virus protein VP39"/>
    <property type="match status" value="1"/>
</dbReference>
<feature type="domain" description="Methyltransferase" evidence="2">
    <location>
        <begin position="275"/>
        <end position="582"/>
    </location>
</feature>
<comment type="caution">
    <text evidence="3">The sequence shown here is derived from an EMBL/GenBank/DDBJ whole genome shotgun (WGS) entry which is preliminary data.</text>
</comment>
<evidence type="ECO:0000313" key="4">
    <source>
        <dbReference type="Proteomes" id="UP000235925"/>
    </source>
</evidence>
<dbReference type="SUPFAM" id="SSF53335">
    <property type="entry name" value="S-adenosyl-L-methionine-dependent methyltransferases"/>
    <property type="match status" value="1"/>
</dbReference>
<dbReference type="FunFam" id="3.40.50.1820:FF:000201">
    <property type="entry name" value="Alpha/beta fold hydrolase"/>
    <property type="match status" value="1"/>
</dbReference>
<dbReference type="Proteomes" id="UP000235925">
    <property type="component" value="Unassembled WGS sequence"/>
</dbReference>
<dbReference type="InterPro" id="IPR029063">
    <property type="entry name" value="SAM-dependent_MTases_sf"/>
</dbReference>
<dbReference type="InterPro" id="IPR022742">
    <property type="entry name" value="Hydrolase_4"/>
</dbReference>
<dbReference type="OrthoDB" id="9806902at2"/>
<feature type="domain" description="Serine aminopeptidase S33" evidence="1">
    <location>
        <begin position="31"/>
        <end position="266"/>
    </location>
</feature>
<organism evidence="3 4">
    <name type="scientific">Stutzerimonas stutzeri</name>
    <name type="common">Pseudomonas stutzeri</name>
    <dbReference type="NCBI Taxonomy" id="316"/>
    <lineage>
        <taxon>Bacteria</taxon>
        <taxon>Pseudomonadati</taxon>
        <taxon>Pseudomonadota</taxon>
        <taxon>Gammaproteobacteria</taxon>
        <taxon>Pseudomonadales</taxon>
        <taxon>Pseudomonadaceae</taxon>
        <taxon>Stutzerimonas</taxon>
    </lineage>
</organism>
<dbReference type="AlphaFoldDB" id="A0A2N8S4B3"/>
<dbReference type="InterPro" id="IPR051044">
    <property type="entry name" value="MAG_DAG_Lipase"/>
</dbReference>
<dbReference type="InterPro" id="IPR029058">
    <property type="entry name" value="AB_hydrolase_fold"/>
</dbReference>
<dbReference type="CDD" id="cd02440">
    <property type="entry name" value="AdoMet_MTases"/>
    <property type="match status" value="1"/>
</dbReference>
<dbReference type="SUPFAM" id="SSF53474">
    <property type="entry name" value="alpha/beta-Hydrolases"/>
    <property type="match status" value="1"/>
</dbReference>
<gene>
    <name evidence="3" type="ORF">CXK92_06480</name>
</gene>
<dbReference type="Gene3D" id="3.40.50.1820">
    <property type="entry name" value="alpha/beta hydrolase"/>
    <property type="match status" value="1"/>
</dbReference>
<dbReference type="InterPro" id="IPR022744">
    <property type="entry name" value="MeTrfase_dom_put"/>
</dbReference>
<evidence type="ECO:0008006" key="5">
    <source>
        <dbReference type="Google" id="ProtNLM"/>
    </source>
</evidence>
<dbReference type="Pfam" id="PF12147">
    <property type="entry name" value="Methyltransf_20"/>
    <property type="match status" value="1"/>
</dbReference>
<evidence type="ECO:0000313" key="3">
    <source>
        <dbReference type="EMBL" id="PNF81474.1"/>
    </source>
</evidence>
<proteinExistence type="predicted"/>